<organism evidence="1 2">
    <name type="scientific">Compostibacter hankyongensis</name>
    <dbReference type="NCBI Taxonomy" id="1007089"/>
    <lineage>
        <taxon>Bacteria</taxon>
        <taxon>Pseudomonadati</taxon>
        <taxon>Bacteroidota</taxon>
        <taxon>Chitinophagia</taxon>
        <taxon>Chitinophagales</taxon>
        <taxon>Chitinophagaceae</taxon>
        <taxon>Compostibacter</taxon>
    </lineage>
</organism>
<dbReference type="Gene3D" id="2.180.10.10">
    <property type="entry name" value="RHS repeat-associated core"/>
    <property type="match status" value="1"/>
</dbReference>
<dbReference type="NCBIfam" id="TIGR03696">
    <property type="entry name" value="Rhs_assc_core"/>
    <property type="match status" value="1"/>
</dbReference>
<dbReference type="Proteomes" id="UP001501207">
    <property type="component" value="Unassembled WGS sequence"/>
</dbReference>
<accession>A0ABP8G312</accession>
<dbReference type="InterPro" id="IPR050708">
    <property type="entry name" value="T6SS_VgrG/RHS"/>
</dbReference>
<dbReference type="InterPro" id="IPR032871">
    <property type="entry name" value="AHH_dom_containing"/>
</dbReference>
<comment type="caution">
    <text evidence="1">The sequence shown here is derived from an EMBL/GenBank/DDBJ whole genome shotgun (WGS) entry which is preliminary data.</text>
</comment>
<evidence type="ECO:0008006" key="3">
    <source>
        <dbReference type="Google" id="ProtNLM"/>
    </source>
</evidence>
<evidence type="ECO:0000313" key="1">
    <source>
        <dbReference type="EMBL" id="GAA4316372.1"/>
    </source>
</evidence>
<evidence type="ECO:0000313" key="2">
    <source>
        <dbReference type="Proteomes" id="UP001501207"/>
    </source>
</evidence>
<name>A0ABP8G312_9BACT</name>
<dbReference type="RefSeq" id="WP_344980431.1">
    <property type="nucleotide sequence ID" value="NZ_BAABFN010000008.1"/>
</dbReference>
<sequence length="642" mass="71869">MAFFIYRDHTLLYFPTEEGRIRYVPAHGSTAAGYTYDYFVRDHLGDVRMVLTEQKDFSQYMATMEPANTEKENALFYNVDQTRMAKPQGYPEDETTTPNTAVARLNAREPDRRIGPSIILKVMAGDTLQAAVRGYYHQQGTAPDQPSIPAEEMVSSLLAALPGLAGPADPGHQASAFTASQDQGPRFTAGDLQQLKEKNPQTLNNQKPRAFLNYVFFDNQLNFVEEGSGVKQVQAEPDELETLSSGEVVAKKSGYVYVYTSNESQQDVLFDNLVVTQSTGPVLEETHYYPFGQTMAGISTLAPLRLENRFKYNGKELNHLEFSDGVGLEWYSYGMREYDPQIGRFPQLDPLTDKFPALTPYQYASNDPIANIDLDGLEGVPILNAFRSGSEFVVVAAKPVTTSAKIVSKFWKIESIGSISLHSLQIANTVVNVAIDTKQVGNSVAGNMARPNPTNALFANFETPDDKAQNAFINFYRDVDFEHGQLMPAESEFGDSFFGHRKALNGLYVGADGYPLSPSEEAIQKQVDADVAIFSIIDGPGEFELPFQAHHFATTKNTFWTPKMETIAKKFGLELKGEWNIKRIPHLGRHPNEYHEFVFAYMEKAAQEAGTSQEKFLELFEKYIKQPVIHNPKLLRKSGWKR</sequence>
<protein>
    <recommendedName>
        <fullName evidence="3">RHS repeat-associated core domain-containing protein</fullName>
    </recommendedName>
</protein>
<reference evidence="2" key="1">
    <citation type="journal article" date="2019" name="Int. J. Syst. Evol. Microbiol.">
        <title>The Global Catalogue of Microorganisms (GCM) 10K type strain sequencing project: providing services to taxonomists for standard genome sequencing and annotation.</title>
        <authorList>
            <consortium name="The Broad Institute Genomics Platform"/>
            <consortium name="The Broad Institute Genome Sequencing Center for Infectious Disease"/>
            <person name="Wu L."/>
            <person name="Ma J."/>
        </authorList>
    </citation>
    <scope>NUCLEOTIDE SEQUENCE [LARGE SCALE GENOMIC DNA]</scope>
    <source>
        <strain evidence="2">JCM 17664</strain>
    </source>
</reference>
<dbReference type="Pfam" id="PF14412">
    <property type="entry name" value="AHH"/>
    <property type="match status" value="1"/>
</dbReference>
<dbReference type="PANTHER" id="PTHR32305:SF15">
    <property type="entry name" value="PROTEIN RHSA-RELATED"/>
    <property type="match status" value="1"/>
</dbReference>
<keyword evidence="2" id="KW-1185">Reference proteome</keyword>
<dbReference type="EMBL" id="BAABFN010000008">
    <property type="protein sequence ID" value="GAA4316372.1"/>
    <property type="molecule type" value="Genomic_DNA"/>
</dbReference>
<gene>
    <name evidence="1" type="ORF">GCM10023143_28230</name>
</gene>
<proteinExistence type="predicted"/>
<dbReference type="InterPro" id="IPR022385">
    <property type="entry name" value="Rhs_assc_core"/>
</dbReference>
<dbReference type="PANTHER" id="PTHR32305">
    <property type="match status" value="1"/>
</dbReference>